<dbReference type="Pfam" id="PF07730">
    <property type="entry name" value="HisKA_3"/>
    <property type="match status" value="1"/>
</dbReference>
<feature type="transmembrane region" description="Helical" evidence="9">
    <location>
        <begin position="12"/>
        <end position="30"/>
    </location>
</feature>
<proteinExistence type="predicted"/>
<comment type="catalytic activity">
    <reaction evidence="1">
        <text>ATP + protein L-histidine = ADP + protein N-phospho-L-histidine.</text>
        <dbReference type="EC" id="2.7.13.3"/>
    </reaction>
</comment>
<evidence type="ECO:0000256" key="4">
    <source>
        <dbReference type="ARBA" id="ARBA00022679"/>
    </source>
</evidence>
<sequence length="395" mass="44436">MTFLQTLRSNKTLFRLAITGILLYSFWSIYQEQPMWSSISYGIPMLFFGFLLWRKVHMGNVVVVIATLYLFSITFINESFDPDSSRYTIPFLWIWFSIMAVRSARNDRLAVALNLLTGALMLAISYDGNFPFSLLISLLSTYFGIHSLSRYISVNRINRDQLNELEKVHSELQSAHDELQENALQSVRYAALAERTRIAGEIHDGLGHHFTSIIVQLQALKWMVRQNPDQAEHTVDQLLDVSRQGLAEVRSVVKDWSTSEHTSDELRLLASQVAERSGLQLTFHTEGDYGNWGEAVESILYRILQESLTNIVRHSGATEVNVDIGESAGCALLTITDNGNFRENMPIKQGFGVKNMIRRCTELQGDCQFLPTAGGGLTVKASVPLRLHQASAAGE</sequence>
<feature type="transmembrane region" description="Helical" evidence="9">
    <location>
        <begin position="109"/>
        <end position="126"/>
    </location>
</feature>
<evidence type="ECO:0000256" key="7">
    <source>
        <dbReference type="ARBA" id="ARBA00022840"/>
    </source>
</evidence>
<evidence type="ECO:0000256" key="2">
    <source>
        <dbReference type="ARBA" id="ARBA00012438"/>
    </source>
</evidence>
<gene>
    <name evidence="12" type="ORF">JOC58_000244</name>
</gene>
<dbReference type="InterPro" id="IPR036890">
    <property type="entry name" value="HATPase_C_sf"/>
</dbReference>
<accession>A0ABU1ITM9</accession>
<evidence type="ECO:0000259" key="11">
    <source>
        <dbReference type="Pfam" id="PF07730"/>
    </source>
</evidence>
<dbReference type="GO" id="GO:0016301">
    <property type="term" value="F:kinase activity"/>
    <property type="evidence" value="ECO:0007669"/>
    <property type="project" value="UniProtKB-KW"/>
</dbReference>
<organism evidence="12 13">
    <name type="scientific">Paenibacillus hunanensis</name>
    <dbReference type="NCBI Taxonomy" id="539262"/>
    <lineage>
        <taxon>Bacteria</taxon>
        <taxon>Bacillati</taxon>
        <taxon>Bacillota</taxon>
        <taxon>Bacilli</taxon>
        <taxon>Bacillales</taxon>
        <taxon>Paenibacillaceae</taxon>
        <taxon>Paenibacillus</taxon>
    </lineage>
</organism>
<keyword evidence="9" id="KW-0812">Transmembrane</keyword>
<evidence type="ECO:0000313" key="12">
    <source>
        <dbReference type="EMBL" id="MDR6242360.1"/>
    </source>
</evidence>
<keyword evidence="13" id="KW-1185">Reference proteome</keyword>
<dbReference type="CDD" id="cd16917">
    <property type="entry name" value="HATPase_UhpB-NarQ-NarX-like"/>
    <property type="match status" value="1"/>
</dbReference>
<dbReference type="PANTHER" id="PTHR24421">
    <property type="entry name" value="NITRATE/NITRITE SENSOR PROTEIN NARX-RELATED"/>
    <property type="match status" value="1"/>
</dbReference>
<comment type="caution">
    <text evidence="12">The sequence shown here is derived from an EMBL/GenBank/DDBJ whole genome shotgun (WGS) entry which is preliminary data.</text>
</comment>
<dbReference type="InterPro" id="IPR050482">
    <property type="entry name" value="Sensor_HK_TwoCompSys"/>
</dbReference>
<dbReference type="InterPro" id="IPR003594">
    <property type="entry name" value="HATPase_dom"/>
</dbReference>
<dbReference type="PANTHER" id="PTHR24421:SF10">
    <property type="entry name" value="NITRATE_NITRITE SENSOR PROTEIN NARQ"/>
    <property type="match status" value="1"/>
</dbReference>
<evidence type="ECO:0000256" key="9">
    <source>
        <dbReference type="SAM" id="Phobius"/>
    </source>
</evidence>
<keyword evidence="9" id="KW-1133">Transmembrane helix</keyword>
<evidence type="ECO:0000259" key="10">
    <source>
        <dbReference type="Pfam" id="PF02518"/>
    </source>
</evidence>
<dbReference type="SUPFAM" id="SSF55874">
    <property type="entry name" value="ATPase domain of HSP90 chaperone/DNA topoisomerase II/histidine kinase"/>
    <property type="match status" value="1"/>
</dbReference>
<evidence type="ECO:0000256" key="1">
    <source>
        <dbReference type="ARBA" id="ARBA00000085"/>
    </source>
</evidence>
<reference evidence="12 13" key="1">
    <citation type="submission" date="2023-07" db="EMBL/GenBank/DDBJ databases">
        <title>Genomic Encyclopedia of Type Strains, Phase IV (KMG-IV): sequencing the most valuable type-strain genomes for metagenomic binning, comparative biology and taxonomic classification.</title>
        <authorList>
            <person name="Goeker M."/>
        </authorList>
    </citation>
    <scope>NUCLEOTIDE SEQUENCE [LARGE SCALE GENOMIC DNA]</scope>
    <source>
        <strain evidence="12 13">DSM 22170</strain>
    </source>
</reference>
<dbReference type="Pfam" id="PF02518">
    <property type="entry name" value="HATPase_c"/>
    <property type="match status" value="1"/>
</dbReference>
<dbReference type="RefSeq" id="WP_188774823.1">
    <property type="nucleotide sequence ID" value="NZ_BMMB01000003.1"/>
</dbReference>
<feature type="domain" description="Histidine kinase/HSP90-like ATPase" evidence="10">
    <location>
        <begin position="297"/>
        <end position="386"/>
    </location>
</feature>
<dbReference type="Gene3D" id="1.20.5.1930">
    <property type="match status" value="1"/>
</dbReference>
<keyword evidence="7" id="KW-0067">ATP-binding</keyword>
<feature type="transmembrane region" description="Helical" evidence="9">
    <location>
        <begin position="132"/>
        <end position="152"/>
    </location>
</feature>
<keyword evidence="5" id="KW-0547">Nucleotide-binding</keyword>
<feature type="domain" description="Signal transduction histidine kinase subgroup 3 dimerisation and phosphoacceptor" evidence="11">
    <location>
        <begin position="194"/>
        <end position="256"/>
    </location>
</feature>
<keyword evidence="9" id="KW-0472">Membrane</keyword>
<dbReference type="InterPro" id="IPR011712">
    <property type="entry name" value="Sig_transdc_His_kin_sub3_dim/P"/>
</dbReference>
<feature type="transmembrane region" description="Helical" evidence="9">
    <location>
        <begin position="60"/>
        <end position="80"/>
    </location>
</feature>
<feature type="transmembrane region" description="Helical" evidence="9">
    <location>
        <begin position="36"/>
        <end position="53"/>
    </location>
</feature>
<keyword evidence="3" id="KW-0597">Phosphoprotein</keyword>
<evidence type="ECO:0000313" key="13">
    <source>
        <dbReference type="Proteomes" id="UP001185028"/>
    </source>
</evidence>
<protein>
    <recommendedName>
        <fullName evidence="2">histidine kinase</fullName>
        <ecNumber evidence="2">2.7.13.3</ecNumber>
    </recommendedName>
</protein>
<evidence type="ECO:0000256" key="8">
    <source>
        <dbReference type="ARBA" id="ARBA00023012"/>
    </source>
</evidence>
<feature type="transmembrane region" description="Helical" evidence="9">
    <location>
        <begin position="86"/>
        <end position="102"/>
    </location>
</feature>
<evidence type="ECO:0000256" key="6">
    <source>
        <dbReference type="ARBA" id="ARBA00022777"/>
    </source>
</evidence>
<dbReference type="Gene3D" id="3.30.565.10">
    <property type="entry name" value="Histidine kinase-like ATPase, C-terminal domain"/>
    <property type="match status" value="1"/>
</dbReference>
<evidence type="ECO:0000256" key="5">
    <source>
        <dbReference type="ARBA" id="ARBA00022741"/>
    </source>
</evidence>
<keyword evidence="4" id="KW-0808">Transferase</keyword>
<keyword evidence="6 12" id="KW-0418">Kinase</keyword>
<dbReference type="Proteomes" id="UP001185028">
    <property type="component" value="Unassembled WGS sequence"/>
</dbReference>
<name>A0ABU1ITM9_9BACL</name>
<dbReference type="EC" id="2.7.13.3" evidence="2"/>
<evidence type="ECO:0000256" key="3">
    <source>
        <dbReference type="ARBA" id="ARBA00022553"/>
    </source>
</evidence>
<keyword evidence="8" id="KW-0902">Two-component regulatory system</keyword>
<dbReference type="EMBL" id="JAVDQH010000001">
    <property type="protein sequence ID" value="MDR6242360.1"/>
    <property type="molecule type" value="Genomic_DNA"/>
</dbReference>